<keyword evidence="6" id="KW-1185">Reference proteome</keyword>
<keyword evidence="3" id="KW-0808">Transferase</keyword>
<dbReference type="PANTHER" id="PTHR11926">
    <property type="entry name" value="GLUCOSYL/GLUCURONOSYL TRANSFERASES"/>
    <property type="match status" value="1"/>
</dbReference>
<comment type="caution">
    <text evidence="5">The sequence shown here is derived from an EMBL/GenBank/DDBJ whole genome shotgun (WGS) entry which is preliminary data.</text>
</comment>
<evidence type="ECO:0000256" key="3">
    <source>
        <dbReference type="ARBA" id="ARBA00022679"/>
    </source>
</evidence>
<dbReference type="AlphaFoldDB" id="A0AAU9TCI0"/>
<dbReference type="CDD" id="cd03784">
    <property type="entry name" value="GT1_Gtf-like"/>
    <property type="match status" value="1"/>
</dbReference>
<feature type="chain" id="PRO_5043426338" description="Glycosyltransferase" evidence="4">
    <location>
        <begin position="18"/>
        <end position="415"/>
    </location>
</feature>
<sequence>PLNSMLKLAELLCLAGSLHVTFLNSLYNHRRLLLYSDITTRIQRYPCLQFATISDGLPKTTHVAGNGSLRCLLLYRLGNATTKPLFREMITSGCLISPSRRPFTCIMAEAVLSFAMDVADEMGIPVIYFDTISPSCLWIYACIPKLIEAGELPLPGERRLGCTITCVPSMEGFLRRRDLPGFYHAGDFADPNARCIMIETQKLPNARGLITNTFEELDGPILSHLRSICLNLYAVGPLHTHLKAKLAAETSPPPPTSSNSSWREDRSCMAWLDAQPPESVVYVSIGSVSTMTATKERGCVVSWAPQEEVLGHGAVGGFLTHGGWNSTLERMVEGVPMVCWPRFVDQQVWEIGLDMKDRCDRVTVEKMVREVMELRRDEFMNSADRIAKLARASVVEGGSSFCDLNRLIQDIKPMA</sequence>
<comment type="similarity">
    <text evidence="1">Belongs to the UDP-glycosyltransferase family.</text>
</comment>
<dbReference type="Gene3D" id="3.40.50.2000">
    <property type="entry name" value="Glycogen Phosphorylase B"/>
    <property type="match status" value="3"/>
</dbReference>
<evidence type="ECO:0000313" key="5">
    <source>
        <dbReference type="EMBL" id="CAH2080456.1"/>
    </source>
</evidence>
<evidence type="ECO:0000256" key="2">
    <source>
        <dbReference type="ARBA" id="ARBA00022676"/>
    </source>
</evidence>
<evidence type="ECO:0008006" key="7">
    <source>
        <dbReference type="Google" id="ProtNLM"/>
    </source>
</evidence>
<evidence type="ECO:0000256" key="1">
    <source>
        <dbReference type="ARBA" id="ARBA00009995"/>
    </source>
</evidence>
<dbReference type="GO" id="GO:0080043">
    <property type="term" value="F:quercetin 3-O-glucosyltransferase activity"/>
    <property type="evidence" value="ECO:0007669"/>
    <property type="project" value="TreeGrafter"/>
</dbReference>
<keyword evidence="4" id="KW-0732">Signal</keyword>
<feature type="non-terminal residue" evidence="5">
    <location>
        <position position="1"/>
    </location>
</feature>
<dbReference type="SUPFAM" id="SSF53756">
    <property type="entry name" value="UDP-Glycosyltransferase/glycogen phosphorylase"/>
    <property type="match status" value="1"/>
</dbReference>
<proteinExistence type="inferred from homology"/>
<reference evidence="5 6" key="1">
    <citation type="submission" date="2022-03" db="EMBL/GenBank/DDBJ databases">
        <authorList>
            <person name="Nunn A."/>
            <person name="Chopra R."/>
            <person name="Nunn A."/>
            <person name="Contreras Garrido A."/>
        </authorList>
    </citation>
    <scope>NUCLEOTIDE SEQUENCE [LARGE SCALE GENOMIC DNA]</scope>
</reference>
<dbReference type="PANTHER" id="PTHR11926:SF1392">
    <property type="entry name" value="GLYCOSYLTRANSFERASE"/>
    <property type="match status" value="1"/>
</dbReference>
<gene>
    <name evidence="5" type="ORF">TAV2_LOCUS26156</name>
</gene>
<dbReference type="Pfam" id="PF00201">
    <property type="entry name" value="UDPGT"/>
    <property type="match status" value="1"/>
</dbReference>
<evidence type="ECO:0000313" key="6">
    <source>
        <dbReference type="Proteomes" id="UP000836841"/>
    </source>
</evidence>
<name>A0AAU9TCI0_THLAR</name>
<feature type="signal peptide" evidence="4">
    <location>
        <begin position="1"/>
        <end position="17"/>
    </location>
</feature>
<organism evidence="5 6">
    <name type="scientific">Thlaspi arvense</name>
    <name type="common">Field penny-cress</name>
    <dbReference type="NCBI Taxonomy" id="13288"/>
    <lineage>
        <taxon>Eukaryota</taxon>
        <taxon>Viridiplantae</taxon>
        <taxon>Streptophyta</taxon>
        <taxon>Embryophyta</taxon>
        <taxon>Tracheophyta</taxon>
        <taxon>Spermatophyta</taxon>
        <taxon>Magnoliopsida</taxon>
        <taxon>eudicotyledons</taxon>
        <taxon>Gunneridae</taxon>
        <taxon>Pentapetalae</taxon>
        <taxon>rosids</taxon>
        <taxon>malvids</taxon>
        <taxon>Brassicales</taxon>
        <taxon>Brassicaceae</taxon>
        <taxon>Thlaspideae</taxon>
        <taxon>Thlaspi</taxon>
    </lineage>
</organism>
<dbReference type="GO" id="GO:0080044">
    <property type="term" value="F:quercetin 7-O-glucosyltransferase activity"/>
    <property type="evidence" value="ECO:0007669"/>
    <property type="project" value="TreeGrafter"/>
</dbReference>
<dbReference type="Proteomes" id="UP000836841">
    <property type="component" value="Unassembled WGS sequence"/>
</dbReference>
<dbReference type="InterPro" id="IPR002213">
    <property type="entry name" value="UDP_glucos_trans"/>
</dbReference>
<dbReference type="EMBL" id="CAJVSB020000899">
    <property type="protein sequence ID" value="CAH2080456.1"/>
    <property type="molecule type" value="Genomic_DNA"/>
</dbReference>
<evidence type="ECO:0000256" key="4">
    <source>
        <dbReference type="SAM" id="SignalP"/>
    </source>
</evidence>
<accession>A0AAU9TCI0</accession>
<keyword evidence="2" id="KW-0328">Glycosyltransferase</keyword>
<protein>
    <recommendedName>
        <fullName evidence="7">Glycosyltransferase</fullName>
    </recommendedName>
</protein>